<evidence type="ECO:0000313" key="2">
    <source>
        <dbReference type="EMBL" id="PSK89337.1"/>
    </source>
</evidence>
<proteinExistence type="predicted"/>
<sequence length="169" mass="19030">MLKKILALSAALLGLNTLSPAQQKEEAKVSYREIGSVLPPMRVISRDSVEYPAASFKDDHNFFLVLFNPTCGHCIHMGVAIGEHESDFKDNKVLFLAGGQMLPYLKSFFEQTKLGEHPAIKVGIDSAQTVDRLFSYKMLPQINIYDKHRVLIKSFYGDTPLDSLRKYAH</sequence>
<dbReference type="AlphaFoldDB" id="A0A2P8CWM0"/>
<gene>
    <name evidence="2" type="ORF">B0I18_112139</name>
</gene>
<evidence type="ECO:0008006" key="4">
    <source>
        <dbReference type="Google" id="ProtNLM"/>
    </source>
</evidence>
<keyword evidence="3" id="KW-1185">Reference proteome</keyword>
<organism evidence="2 3">
    <name type="scientific">Taibaiella chishuiensis</name>
    <dbReference type="NCBI Taxonomy" id="1434707"/>
    <lineage>
        <taxon>Bacteria</taxon>
        <taxon>Pseudomonadati</taxon>
        <taxon>Bacteroidota</taxon>
        <taxon>Chitinophagia</taxon>
        <taxon>Chitinophagales</taxon>
        <taxon>Chitinophagaceae</taxon>
        <taxon>Taibaiella</taxon>
    </lineage>
</organism>
<protein>
    <recommendedName>
        <fullName evidence="4">AhpC/TSA family protein</fullName>
    </recommendedName>
</protein>
<feature type="signal peptide" evidence="1">
    <location>
        <begin position="1"/>
        <end position="21"/>
    </location>
</feature>
<dbReference type="EMBL" id="PYGD01000012">
    <property type="protein sequence ID" value="PSK89337.1"/>
    <property type="molecule type" value="Genomic_DNA"/>
</dbReference>
<name>A0A2P8CWM0_9BACT</name>
<evidence type="ECO:0000256" key="1">
    <source>
        <dbReference type="SAM" id="SignalP"/>
    </source>
</evidence>
<dbReference type="OrthoDB" id="662072at2"/>
<dbReference type="InterPro" id="IPR036249">
    <property type="entry name" value="Thioredoxin-like_sf"/>
</dbReference>
<dbReference type="SUPFAM" id="SSF52833">
    <property type="entry name" value="Thioredoxin-like"/>
    <property type="match status" value="1"/>
</dbReference>
<feature type="chain" id="PRO_5015143801" description="AhpC/TSA family protein" evidence="1">
    <location>
        <begin position="22"/>
        <end position="169"/>
    </location>
</feature>
<evidence type="ECO:0000313" key="3">
    <source>
        <dbReference type="Proteomes" id="UP000240572"/>
    </source>
</evidence>
<keyword evidence="1" id="KW-0732">Signal</keyword>
<dbReference type="Gene3D" id="3.40.30.10">
    <property type="entry name" value="Glutaredoxin"/>
    <property type="match status" value="1"/>
</dbReference>
<dbReference type="RefSeq" id="WP_106524982.1">
    <property type="nucleotide sequence ID" value="NZ_PYGD01000012.1"/>
</dbReference>
<comment type="caution">
    <text evidence="2">The sequence shown here is derived from an EMBL/GenBank/DDBJ whole genome shotgun (WGS) entry which is preliminary data.</text>
</comment>
<dbReference type="Proteomes" id="UP000240572">
    <property type="component" value="Unassembled WGS sequence"/>
</dbReference>
<accession>A0A2P8CWM0</accession>
<reference evidence="2 3" key="1">
    <citation type="submission" date="2018-03" db="EMBL/GenBank/DDBJ databases">
        <title>Genomic Encyclopedia of Type Strains, Phase III (KMG-III): the genomes of soil and plant-associated and newly described type strains.</title>
        <authorList>
            <person name="Whitman W."/>
        </authorList>
    </citation>
    <scope>NUCLEOTIDE SEQUENCE [LARGE SCALE GENOMIC DNA]</scope>
    <source>
        <strain evidence="2 3">CGMCC 1.12700</strain>
    </source>
</reference>